<evidence type="ECO:0000259" key="1">
    <source>
        <dbReference type="SMART" id="SM00829"/>
    </source>
</evidence>
<accession>A0A1C5H8N0</accession>
<dbReference type="SUPFAM" id="SSF50129">
    <property type="entry name" value="GroES-like"/>
    <property type="match status" value="1"/>
</dbReference>
<dbReference type="OrthoDB" id="5195079at2"/>
<dbReference type="RefSeq" id="WP_088974827.1">
    <property type="nucleotide sequence ID" value="NZ_LT607753.1"/>
</dbReference>
<dbReference type="PANTHER" id="PTHR43677">
    <property type="entry name" value="SHORT-CHAIN DEHYDROGENASE/REDUCTASE"/>
    <property type="match status" value="1"/>
</dbReference>
<evidence type="ECO:0000313" key="3">
    <source>
        <dbReference type="Proteomes" id="UP000198215"/>
    </source>
</evidence>
<dbReference type="AlphaFoldDB" id="A0A1C5H8N0"/>
<dbReference type="Gene3D" id="3.90.180.10">
    <property type="entry name" value="Medium-chain alcohol dehydrogenases, catalytic domain"/>
    <property type="match status" value="1"/>
</dbReference>
<dbReference type="PANTHER" id="PTHR43677:SF4">
    <property type="entry name" value="QUINONE OXIDOREDUCTASE-LIKE PROTEIN 2"/>
    <property type="match status" value="1"/>
</dbReference>
<name>A0A1C5H8N0_9ACTN</name>
<dbReference type="SMART" id="SM00829">
    <property type="entry name" value="PKS_ER"/>
    <property type="match status" value="1"/>
</dbReference>
<proteinExistence type="predicted"/>
<dbReference type="SUPFAM" id="SSF51735">
    <property type="entry name" value="NAD(P)-binding Rossmann-fold domains"/>
    <property type="match status" value="1"/>
</dbReference>
<dbReference type="InterPro" id="IPR036291">
    <property type="entry name" value="NAD(P)-bd_dom_sf"/>
</dbReference>
<protein>
    <submittedName>
        <fullName evidence="2">NADPH2:quinone reductase</fullName>
    </submittedName>
</protein>
<organism evidence="2 3">
    <name type="scientific">Micromonospora coxensis</name>
    <dbReference type="NCBI Taxonomy" id="356852"/>
    <lineage>
        <taxon>Bacteria</taxon>
        <taxon>Bacillati</taxon>
        <taxon>Actinomycetota</taxon>
        <taxon>Actinomycetes</taxon>
        <taxon>Micromonosporales</taxon>
        <taxon>Micromonosporaceae</taxon>
        <taxon>Micromonospora</taxon>
    </lineage>
</organism>
<sequence length="320" mass="32732">MRVIEVDRFGGPEELRLVEAPAPSPGAGEVAVDVAVADTLWVDTAIRAGHAEQWFPIRPPYRPGAGVAGTVDVVGAGVDPGWTGRRVVAHTAAGGYADRVVVPAEALVPVPDPVALTDAAALLHDGVTAFGLLDLVPVRPGDRVLVTAAAGGLGALLVQAAHATGAVVVAAARGARKREAVRRLGADVVVDYSEPGWTDRVRAEAGDLDVVYDGAGGDHGRAAFALLRPGGRFSAHGAPAGGFAVPDPAQADARQITVTGIRDVQFDPATMRRHLASALAAVAAGRIRPLVGGTFPLDRAADAHRAIEERAVVGKALLTV</sequence>
<reference evidence="3" key="1">
    <citation type="submission" date="2016-06" db="EMBL/GenBank/DDBJ databases">
        <authorList>
            <person name="Varghese N."/>
            <person name="Submissions Spin"/>
        </authorList>
    </citation>
    <scope>NUCLEOTIDE SEQUENCE [LARGE SCALE GENOMIC DNA]</scope>
    <source>
        <strain evidence="3">DSM 45161</strain>
    </source>
</reference>
<dbReference type="InterPro" id="IPR051397">
    <property type="entry name" value="Zn-ADH-like_protein"/>
</dbReference>
<feature type="domain" description="Enoyl reductase (ER)" evidence="1">
    <location>
        <begin position="10"/>
        <end position="318"/>
    </location>
</feature>
<keyword evidence="3" id="KW-1185">Reference proteome</keyword>
<dbReference type="InterPro" id="IPR013154">
    <property type="entry name" value="ADH-like_N"/>
</dbReference>
<dbReference type="Pfam" id="PF08240">
    <property type="entry name" value="ADH_N"/>
    <property type="match status" value="1"/>
</dbReference>
<evidence type="ECO:0000313" key="2">
    <source>
        <dbReference type="EMBL" id="SCG42395.1"/>
    </source>
</evidence>
<dbReference type="InterPro" id="IPR011032">
    <property type="entry name" value="GroES-like_sf"/>
</dbReference>
<gene>
    <name evidence="2" type="ORF">GA0070614_0973</name>
</gene>
<dbReference type="EMBL" id="LT607753">
    <property type="protein sequence ID" value="SCG42395.1"/>
    <property type="molecule type" value="Genomic_DNA"/>
</dbReference>
<dbReference type="Proteomes" id="UP000198215">
    <property type="component" value="Chromosome I"/>
</dbReference>
<dbReference type="Gene3D" id="3.40.50.720">
    <property type="entry name" value="NAD(P)-binding Rossmann-like Domain"/>
    <property type="match status" value="1"/>
</dbReference>
<dbReference type="Pfam" id="PF13602">
    <property type="entry name" value="ADH_zinc_N_2"/>
    <property type="match status" value="1"/>
</dbReference>
<dbReference type="GO" id="GO:0016491">
    <property type="term" value="F:oxidoreductase activity"/>
    <property type="evidence" value="ECO:0007669"/>
    <property type="project" value="InterPro"/>
</dbReference>
<dbReference type="InterPro" id="IPR020843">
    <property type="entry name" value="ER"/>
</dbReference>